<keyword evidence="5" id="KW-1185">Reference proteome</keyword>
<evidence type="ECO:0000256" key="1">
    <source>
        <dbReference type="ARBA" id="ARBA00006432"/>
    </source>
</evidence>
<dbReference type="PANTHER" id="PTHR42921">
    <property type="entry name" value="ACETOACETYL-COA SYNTHETASE"/>
    <property type="match status" value="1"/>
</dbReference>
<comment type="caution">
    <text evidence="4">The sequence shown here is derived from an EMBL/GenBank/DDBJ whole genome shotgun (WGS) entry which is preliminary data.</text>
</comment>
<dbReference type="PANTHER" id="PTHR42921:SF1">
    <property type="entry name" value="ACETOACETYL-COA SYNTHETASE"/>
    <property type="match status" value="1"/>
</dbReference>
<dbReference type="InterPro" id="IPR032387">
    <property type="entry name" value="ACAS_N"/>
</dbReference>
<feature type="domain" description="Acetyl-coenzyme A synthetase N-terminal" evidence="3">
    <location>
        <begin position="33"/>
        <end position="91"/>
    </location>
</feature>
<evidence type="ECO:0000259" key="2">
    <source>
        <dbReference type="Pfam" id="PF00501"/>
    </source>
</evidence>
<comment type="similarity">
    <text evidence="1">Belongs to the ATP-dependent AMP-binding enzyme family.</text>
</comment>
<accession>A0AA35QEM7</accession>
<dbReference type="GO" id="GO:0030729">
    <property type="term" value="F:acetoacetate-CoA ligase activity"/>
    <property type="evidence" value="ECO:0007669"/>
    <property type="project" value="TreeGrafter"/>
</dbReference>
<evidence type="ECO:0000313" key="4">
    <source>
        <dbReference type="EMBL" id="CAI6100681.1"/>
    </source>
</evidence>
<proteinExistence type="inferred from homology"/>
<dbReference type="InterPro" id="IPR042099">
    <property type="entry name" value="ANL_N_sf"/>
</dbReference>
<dbReference type="InterPro" id="IPR045851">
    <property type="entry name" value="AMP-bd_C_sf"/>
</dbReference>
<dbReference type="Gene3D" id="3.30.300.30">
    <property type="match status" value="1"/>
</dbReference>
<gene>
    <name evidence="4" type="ORF">CCHLO57077_00006711</name>
</gene>
<name>A0AA35QEM7_9HYPO</name>
<feature type="domain" description="AMP-dependent synthetase/ligase" evidence="2">
    <location>
        <begin position="97"/>
        <end position="239"/>
    </location>
</feature>
<protein>
    <submittedName>
        <fullName evidence="4">Uncharacterized protein</fullName>
    </submittedName>
</protein>
<dbReference type="AlphaFoldDB" id="A0AA35QEM7"/>
<dbReference type="InterPro" id="IPR000873">
    <property type="entry name" value="AMP-dep_synth/lig_dom"/>
</dbReference>
<organism evidence="4 5">
    <name type="scientific">Clonostachys chloroleuca</name>
    <dbReference type="NCBI Taxonomy" id="1926264"/>
    <lineage>
        <taxon>Eukaryota</taxon>
        <taxon>Fungi</taxon>
        <taxon>Dikarya</taxon>
        <taxon>Ascomycota</taxon>
        <taxon>Pezizomycotina</taxon>
        <taxon>Sordariomycetes</taxon>
        <taxon>Hypocreomycetidae</taxon>
        <taxon>Hypocreales</taxon>
        <taxon>Bionectriaceae</taxon>
        <taxon>Clonostachys</taxon>
    </lineage>
</organism>
<dbReference type="EMBL" id="CABFNP030001353">
    <property type="protein sequence ID" value="CAI6100681.1"/>
    <property type="molecule type" value="Genomic_DNA"/>
</dbReference>
<dbReference type="SUPFAM" id="SSF56801">
    <property type="entry name" value="Acetyl-CoA synthetase-like"/>
    <property type="match status" value="1"/>
</dbReference>
<dbReference type="Gene3D" id="3.40.50.12780">
    <property type="entry name" value="N-terminal domain of ligase-like"/>
    <property type="match status" value="2"/>
</dbReference>
<dbReference type="Proteomes" id="UP001160390">
    <property type="component" value="Unassembled WGS sequence"/>
</dbReference>
<evidence type="ECO:0000259" key="3">
    <source>
        <dbReference type="Pfam" id="PF16177"/>
    </source>
</evidence>
<dbReference type="Pfam" id="PF00501">
    <property type="entry name" value="AMP-binding"/>
    <property type="match status" value="2"/>
</dbReference>
<reference evidence="4" key="1">
    <citation type="submission" date="2023-01" db="EMBL/GenBank/DDBJ databases">
        <authorList>
            <person name="Piombo E."/>
        </authorList>
    </citation>
    <scope>NUCLEOTIDE SEQUENCE</scope>
</reference>
<sequence length="731" mass="80736">MAPLWTHPSPHLTRLDAFRRHINKQYDQHIQDYASLHRWSVENLDLFYRELWNFSGLVTSKPPLAIANSLAAMWPRPQWFPGAEMNFTENVLATGLAAHQDMIAVSACREGGTDWRHLTWIQLRDQVAVYASALRNAGVGKGDRVATVVTNSLEAILIALASGAIGAIFSSTSPDTGPKGIVERFSQIRPKILFVESQVLYATKRRNLRERLGAAVDELKTKVTGLDKVIVINDPAWDKSGLLSSLIHSQLLNNDLTFDAPSESLLTRSLKLLLNLSSLFKYLLIILSTSYSRELPQHNRHRVYATPEEKNPVTRICHSGGAVLLKNKLDLALGIDMGIDSTYYQYTTLTPHTFDHQTGWMMWNMLIGALSLGSRIVLYDGSPLHPTPSFQLTLLQSQGVTHWGTSPKFLAGLRSDPESSAIARRLESLQNVLVSGSPLSTTLAAWFYADNFPRHVGLHNASGGTDLVGGIVGGNSLSSVFGSEMAAATLGMKVEIWNGDGKNTVPSGEIGELVITKPFVSMPVEFWGDDATGNRYFDTYFSLYPGVWSHGDLISRNAATGGYSIHGRSDGVLNPGGIDGCPVLRVLPVVLVRVRFGTAELYDVVSRFPEIEDSVVVGQRVRRYQQNGETDIEDERVVMFIKMKSPGDALDDSLRSRIAEEIRRTLSTRHVPEEMWQVKDIPCTMNGKKIEKVVKALVAGEKVAMRGSIANPECLDEYVKFSTPGKLKARL</sequence>
<feature type="domain" description="AMP-dependent synthetase/ligase" evidence="2">
    <location>
        <begin position="345"/>
        <end position="521"/>
    </location>
</feature>
<dbReference type="Pfam" id="PF16177">
    <property type="entry name" value="ACAS_N"/>
    <property type="match status" value="1"/>
</dbReference>
<evidence type="ECO:0000313" key="5">
    <source>
        <dbReference type="Proteomes" id="UP001160390"/>
    </source>
</evidence>